<keyword evidence="23" id="KW-1185">Reference proteome</keyword>
<name>A0A4V3SC38_9HYME</name>
<evidence type="ECO:0000256" key="11">
    <source>
        <dbReference type="ARBA" id="ARBA00023014"/>
    </source>
</evidence>
<comment type="pathway">
    <text evidence="3">Protein modification; peptidyl-diphthamide biosynthesis.</text>
</comment>
<feature type="transmembrane region" description="Helical" evidence="20">
    <location>
        <begin position="531"/>
        <end position="553"/>
    </location>
</feature>
<evidence type="ECO:0000256" key="18">
    <source>
        <dbReference type="RuleBase" id="RU003722"/>
    </source>
</evidence>
<keyword evidence="12" id="KW-0333">Golgi apparatus</keyword>
<evidence type="ECO:0000313" key="23">
    <source>
        <dbReference type="Proteomes" id="UP000310200"/>
    </source>
</evidence>
<evidence type="ECO:0000256" key="1">
    <source>
        <dbReference type="ARBA" id="ARBA00001966"/>
    </source>
</evidence>
<dbReference type="InterPro" id="IPR004709">
    <property type="entry name" value="NaH_exchanger"/>
</dbReference>
<dbReference type="NCBIfam" id="TIGR00322">
    <property type="entry name" value="diphth2_R"/>
    <property type="match status" value="1"/>
</dbReference>
<dbReference type="NCBIfam" id="TIGR00840">
    <property type="entry name" value="b_cpa1"/>
    <property type="match status" value="1"/>
</dbReference>
<comment type="similarity">
    <text evidence="4">Belongs to the DPH1/DPH2 family. DPH2 subfamily.</text>
</comment>
<feature type="region of interest" description="Disordered" evidence="19">
    <location>
        <begin position="1033"/>
        <end position="1058"/>
    </location>
</feature>
<evidence type="ECO:0000256" key="10">
    <source>
        <dbReference type="ARBA" id="ARBA00023004"/>
    </source>
</evidence>
<comment type="similarity">
    <text evidence="18">Belongs to the monovalent cation:proton antiporter 1 (CPA1) transporter (TC 2.A.36) family.</text>
</comment>
<keyword evidence="7 18" id="KW-0812">Transmembrane</keyword>
<dbReference type="Pfam" id="PF00999">
    <property type="entry name" value="Na_H_Exchanger"/>
    <property type="match status" value="1"/>
</dbReference>
<dbReference type="GO" id="GO:0051453">
    <property type="term" value="P:regulation of intracellular pH"/>
    <property type="evidence" value="ECO:0007669"/>
    <property type="project" value="TreeGrafter"/>
</dbReference>
<keyword evidence="14 18" id="KW-0406">Ion transport</keyword>
<feature type="transmembrane region" description="Helical" evidence="20">
    <location>
        <begin position="857"/>
        <end position="875"/>
    </location>
</feature>
<dbReference type="FunFam" id="3.40.50.11840:FF:000002">
    <property type="entry name" value="2-(3-amino-3-carboxypropyl)histidine synthase subunit 2"/>
    <property type="match status" value="1"/>
</dbReference>
<feature type="transmembrane region" description="Helical" evidence="20">
    <location>
        <begin position="636"/>
        <end position="657"/>
    </location>
</feature>
<comment type="caution">
    <text evidence="22">The sequence shown here is derived from an EMBL/GenBank/DDBJ whole genome shotgun (WGS) entry which is preliminary data.</text>
</comment>
<dbReference type="GO" id="GO:0015385">
    <property type="term" value="F:sodium:proton antiporter activity"/>
    <property type="evidence" value="ECO:0007669"/>
    <property type="project" value="InterPro"/>
</dbReference>
<dbReference type="GO" id="GO:0046872">
    <property type="term" value="F:metal ion binding"/>
    <property type="evidence" value="ECO:0007669"/>
    <property type="project" value="UniProtKB-KW"/>
</dbReference>
<dbReference type="Pfam" id="PF01866">
    <property type="entry name" value="Diphthamide_syn"/>
    <property type="match status" value="1"/>
</dbReference>
<keyword evidence="8" id="KW-0479">Metal-binding</keyword>
<proteinExistence type="inferred from homology"/>
<evidence type="ECO:0000256" key="4">
    <source>
        <dbReference type="ARBA" id="ARBA00006179"/>
    </source>
</evidence>
<dbReference type="PANTHER" id="PTHR10110:SF191">
    <property type="entry name" value="SODIUM_HYDROGEN EXCHANGER 8"/>
    <property type="match status" value="1"/>
</dbReference>
<dbReference type="EMBL" id="QBLH01000476">
    <property type="protein sequence ID" value="TGZ55224.1"/>
    <property type="molecule type" value="Genomic_DNA"/>
</dbReference>
<keyword evidence="13" id="KW-0915">Sodium</keyword>
<evidence type="ECO:0000259" key="21">
    <source>
        <dbReference type="Pfam" id="PF00999"/>
    </source>
</evidence>
<evidence type="ECO:0000256" key="13">
    <source>
        <dbReference type="ARBA" id="ARBA00023053"/>
    </source>
</evidence>
<keyword evidence="6 18" id="KW-0050">Antiport</keyword>
<dbReference type="GO" id="GO:0051536">
    <property type="term" value="F:iron-sulfur cluster binding"/>
    <property type="evidence" value="ECO:0007669"/>
    <property type="project" value="UniProtKB-KW"/>
</dbReference>
<dbReference type="InterPro" id="IPR006153">
    <property type="entry name" value="Cation/H_exchanger_TM"/>
</dbReference>
<feature type="transmembrane region" description="Helical" evidence="20">
    <location>
        <begin position="824"/>
        <end position="845"/>
    </location>
</feature>
<dbReference type="PANTHER" id="PTHR10110">
    <property type="entry name" value="SODIUM/HYDROGEN EXCHANGER"/>
    <property type="match status" value="1"/>
</dbReference>
<keyword evidence="10" id="KW-0408">Iron</keyword>
<dbReference type="UniPathway" id="UPA00559"/>
<dbReference type="InterPro" id="IPR042263">
    <property type="entry name" value="DPH1/DPH2_1"/>
</dbReference>
<dbReference type="GO" id="GO:0017183">
    <property type="term" value="P:protein histidyl modification to diphthamide"/>
    <property type="evidence" value="ECO:0007669"/>
    <property type="project" value="UniProtKB-UniPathway"/>
</dbReference>
<dbReference type="GO" id="GO:0090560">
    <property type="term" value="F:2-(3-amino-3-carboxypropyl)histidine synthase activity"/>
    <property type="evidence" value="ECO:0007669"/>
    <property type="project" value="InterPro"/>
</dbReference>
<feature type="transmembrane region" description="Helical" evidence="20">
    <location>
        <begin position="887"/>
        <end position="911"/>
    </location>
</feature>
<dbReference type="InterPro" id="IPR010014">
    <property type="entry name" value="DHP2"/>
</dbReference>
<dbReference type="SFLD" id="SFLDG01121">
    <property type="entry name" value="Diphthamide_biosynthesis"/>
    <property type="match status" value="1"/>
</dbReference>
<keyword evidence="5 18" id="KW-0813">Transport</keyword>
<dbReference type="Gene3D" id="3.40.50.11840">
    <property type="entry name" value="Diphthamide synthesis DPH1/DPH2 domain 1"/>
    <property type="match status" value="1"/>
</dbReference>
<dbReference type="Proteomes" id="UP000310200">
    <property type="component" value="Unassembled WGS sequence"/>
</dbReference>
<comment type="cofactor">
    <cofactor evidence="1">
        <name>[4Fe-4S] cluster</name>
        <dbReference type="ChEBI" id="CHEBI:49883"/>
    </cofactor>
</comment>
<keyword evidence="9 20" id="KW-1133">Transmembrane helix</keyword>
<evidence type="ECO:0000256" key="8">
    <source>
        <dbReference type="ARBA" id="ARBA00022723"/>
    </source>
</evidence>
<evidence type="ECO:0000256" key="9">
    <source>
        <dbReference type="ARBA" id="ARBA00022989"/>
    </source>
</evidence>
<dbReference type="AlphaFoldDB" id="A0A4V3SC38"/>
<keyword evidence="15 20" id="KW-0472">Membrane</keyword>
<comment type="function">
    <text evidence="17">Required for the first step of diphthamide biosynthesis, a post-translational modification of histidine which occurs in elongation factor 2. DPH1 and DPH2 transfer a 3-amino-3-carboxypropyl (ACP) group from S-adenosyl-L-methionine (SAM) to a histidine residue, the reaction is assisted by a reduction system comprising DPH3 and a NADH-dependent reductase. Facilitates the reduction of the catalytic iron-sulfur cluster found in the DPH1 subunit.</text>
</comment>
<feature type="transmembrane region" description="Helical" evidence="20">
    <location>
        <begin position="565"/>
        <end position="581"/>
    </location>
</feature>
<keyword evidence="16 18" id="KW-0739">Sodium transport</keyword>
<dbReference type="InterPro" id="IPR018422">
    <property type="entry name" value="Cation/H_exchanger_CPA1"/>
</dbReference>
<dbReference type="InterPro" id="IPR016435">
    <property type="entry name" value="DPH1/DPH2"/>
</dbReference>
<dbReference type="InterPro" id="IPR042265">
    <property type="entry name" value="DPH1/DPH2_3"/>
</dbReference>
<dbReference type="PRINTS" id="PR01084">
    <property type="entry name" value="NAHEXCHNGR"/>
</dbReference>
<feature type="domain" description="Cation/H+ exchanger transmembrane" evidence="21">
    <location>
        <begin position="519"/>
        <end position="912"/>
    </location>
</feature>
<dbReference type="STRING" id="300112.A0A4V3SC38"/>
<evidence type="ECO:0000256" key="12">
    <source>
        <dbReference type="ARBA" id="ARBA00023034"/>
    </source>
</evidence>
<dbReference type="Gene3D" id="3.40.50.11860">
    <property type="entry name" value="Diphthamide synthesis DPH1/DPH2 domain 3"/>
    <property type="match status" value="1"/>
</dbReference>
<evidence type="ECO:0000256" key="3">
    <source>
        <dbReference type="ARBA" id="ARBA00005156"/>
    </source>
</evidence>
<feature type="transmembrane region" description="Helical" evidence="20">
    <location>
        <begin position="792"/>
        <end position="812"/>
    </location>
</feature>
<evidence type="ECO:0000256" key="17">
    <source>
        <dbReference type="ARBA" id="ARBA00045159"/>
    </source>
</evidence>
<feature type="transmembrane region" description="Helical" evidence="20">
    <location>
        <begin position="601"/>
        <end position="624"/>
    </location>
</feature>
<evidence type="ECO:0000256" key="15">
    <source>
        <dbReference type="ARBA" id="ARBA00023136"/>
    </source>
</evidence>
<keyword evidence="11" id="KW-0411">Iron-sulfur</keyword>
<protein>
    <recommendedName>
        <fullName evidence="18">Sodium/hydrogen exchanger</fullName>
    </recommendedName>
</protein>
<accession>A0A4V3SC38</accession>
<evidence type="ECO:0000256" key="5">
    <source>
        <dbReference type="ARBA" id="ARBA00022448"/>
    </source>
</evidence>
<evidence type="ECO:0000313" key="22">
    <source>
        <dbReference type="EMBL" id="TGZ55224.1"/>
    </source>
</evidence>
<evidence type="ECO:0000256" key="14">
    <source>
        <dbReference type="ARBA" id="ARBA00023065"/>
    </source>
</evidence>
<organism evidence="22 23">
    <name type="scientific">Temnothorax longispinosus</name>
    <dbReference type="NCBI Taxonomy" id="300112"/>
    <lineage>
        <taxon>Eukaryota</taxon>
        <taxon>Metazoa</taxon>
        <taxon>Ecdysozoa</taxon>
        <taxon>Arthropoda</taxon>
        <taxon>Hexapoda</taxon>
        <taxon>Insecta</taxon>
        <taxon>Pterygota</taxon>
        <taxon>Neoptera</taxon>
        <taxon>Endopterygota</taxon>
        <taxon>Hymenoptera</taxon>
        <taxon>Apocrita</taxon>
        <taxon>Aculeata</taxon>
        <taxon>Formicoidea</taxon>
        <taxon>Formicidae</taxon>
        <taxon>Myrmicinae</taxon>
        <taxon>Temnothorax</taxon>
    </lineage>
</organism>
<evidence type="ECO:0000256" key="2">
    <source>
        <dbReference type="ARBA" id="ARBA00004653"/>
    </source>
</evidence>
<dbReference type="Gene3D" id="6.10.140.1330">
    <property type="match status" value="1"/>
</dbReference>
<evidence type="ECO:0000256" key="7">
    <source>
        <dbReference type="ARBA" id="ARBA00022692"/>
    </source>
</evidence>
<evidence type="ECO:0000256" key="6">
    <source>
        <dbReference type="ARBA" id="ARBA00022449"/>
    </source>
</evidence>
<feature type="transmembrane region" description="Helical" evidence="20">
    <location>
        <begin position="707"/>
        <end position="728"/>
    </location>
</feature>
<sequence length="1058" mass="117779">MISLTKESERSVVEVAEVTDAQDDPYDVERCARWVRTNALKQVCLQFPDSLLPDSVEVALRLEKSLGRKVYILGDTTCGSCCVDEVTAQHVDADGIIHFGHTCLSPTARLPVFHVLPRKRLDATALCDEFVRIFPDCGKKIIFFYDVAYAHEIENVYNALKPVYKHLVLSKLNCTSNVEYTDTRVSSASVVLGRGYTLENGYNVQDYEGFFLGEGEKTLALLAMSIPVKRWYCFANGKISEFEALSTPWLKRRRFLVEKLRDARVVGIVVATLGIQEYLTAINTVKRTLKQKNKKSYLLSVGKINPAKLANFPEIDAFVVIACPENEVFDSRDFFKPMLTVYEVELAFNSAREFCPQYFMDFRQILPGGPHYVDFKPSTDSDVSLITSNVRNCEDDTLCTDQMNALTVRSSGTVAIGKAGAQYLQERSWKGAEQRLGEDPVQPAEAGRVGLANTTDVVPVPSQSPADAANSTNVTASNVTTTTVAPAEPVLPDKGSAEEEHNSSMSIFFVLCVLALGILLIHLMLQTNFQYLPESVVIVFLGAAIGMIINLMSHQNIANWRKEEAFSPTAFFLVLLPPIIFESGYNLHKGNFFQNIGSIMVFAIFGTAISAFVIGAGIYLLGLAQVAYKLSFVESFAFGSLISAVDPVATVAIFHALDVDPVLNMLVFGESILNDAISIVLTTSVLESNNAATTSEAIILGLNRFCLMFFASAGIGVVFALISALLLKHVDLRKNPSLEFGIMLVFTYAPYVLAEGIQLSGIMAILFNGIVMSHYTHFNLSTVTQITMQQTMRTLAFIAETCVFAYLGLALFSFRHRFEPALVVWSVILCLIGRAANIFPLALLVNRFREHQITRKMMFIMWFSGLRGAISYALSLHLDFSDETRHVIITTTLIIVLFTTLIFGGSTMPLLKFLRAEKKPKSNSRRKKKDKEVTLSKTREWGQTIDSEHLSELTEEEMEVSFLQSRIRGFARWDLKFFIPFFTRRFTQQELKDCKSQMTDLTNQWYQAIRISPIESDDEATTASTAQLNLNITGTAKGQPPHGKEKNGRPRHGSILSI</sequence>
<evidence type="ECO:0000256" key="20">
    <source>
        <dbReference type="SAM" id="Phobius"/>
    </source>
</evidence>
<reference evidence="22 23" key="1">
    <citation type="journal article" date="2019" name="Philos. Trans. R. Soc. Lond., B, Biol. Sci.">
        <title>Ant behaviour and brain gene expression of defending hosts depend on the ecological success of the intruding social parasite.</title>
        <authorList>
            <person name="Kaur R."/>
            <person name="Stoldt M."/>
            <person name="Jongepier E."/>
            <person name="Feldmeyer B."/>
            <person name="Menzel F."/>
            <person name="Bornberg-Bauer E."/>
            <person name="Foitzik S."/>
        </authorList>
    </citation>
    <scope>NUCLEOTIDE SEQUENCE [LARGE SCALE GENOMIC DNA]</scope>
    <source>
        <tissue evidence="22">Whole body</tissue>
    </source>
</reference>
<dbReference type="FunFam" id="3.40.50.11860:FF:000001">
    <property type="entry name" value="2-(3-amino-3-carboxypropyl)histidine synthase subunit 2"/>
    <property type="match status" value="1"/>
</dbReference>
<feature type="transmembrane region" description="Helical" evidence="20">
    <location>
        <begin position="507"/>
        <end position="525"/>
    </location>
</feature>
<dbReference type="GO" id="GO:0015386">
    <property type="term" value="F:potassium:proton antiporter activity"/>
    <property type="evidence" value="ECO:0007669"/>
    <property type="project" value="TreeGrafter"/>
</dbReference>
<dbReference type="SFLD" id="SFLDS00032">
    <property type="entry name" value="Radical_SAM_3-amino-3-carboxyp"/>
    <property type="match status" value="1"/>
</dbReference>
<evidence type="ECO:0000256" key="16">
    <source>
        <dbReference type="ARBA" id="ARBA00023201"/>
    </source>
</evidence>
<comment type="subcellular location">
    <subcellularLocation>
        <location evidence="2">Golgi apparatus membrane</location>
        <topology evidence="2">Multi-pass membrane protein</topology>
    </subcellularLocation>
</comment>
<dbReference type="NCBIfam" id="TIGR00272">
    <property type="entry name" value="DPH2"/>
    <property type="match status" value="1"/>
</dbReference>
<evidence type="ECO:0000256" key="19">
    <source>
        <dbReference type="SAM" id="MobiDB-lite"/>
    </source>
</evidence>
<gene>
    <name evidence="22" type="ORF">DBV15_05089</name>
</gene>
<dbReference type="GO" id="GO:0000139">
    <property type="term" value="C:Golgi membrane"/>
    <property type="evidence" value="ECO:0007669"/>
    <property type="project" value="UniProtKB-SubCell"/>
</dbReference>